<protein>
    <recommendedName>
        <fullName evidence="4">Putative pterin-4-alpha-carbinolamine dehydratase</fullName>
        <shortName evidence="4">PHS</shortName>
        <ecNumber evidence="4">4.2.1.96</ecNumber>
    </recommendedName>
    <alternativeName>
        <fullName evidence="4">4-alpha-hydroxy-tetrahydropterin dehydratase</fullName>
    </alternativeName>
    <alternativeName>
        <fullName evidence="4">Pterin carbinolamine dehydratase</fullName>
        <shortName evidence="4">PCD</shortName>
    </alternativeName>
</protein>
<proteinExistence type="inferred from homology"/>
<gene>
    <name evidence="5" type="ORF">C7443_101240</name>
</gene>
<dbReference type="PANTHER" id="PTHR42805:SF1">
    <property type="entry name" value="PTERIN-4-ALPHA-CARBINOLAMINE DEHYDRATASE-RELATED"/>
    <property type="match status" value="1"/>
</dbReference>
<evidence type="ECO:0000313" key="5">
    <source>
        <dbReference type="EMBL" id="PWV65755.1"/>
    </source>
</evidence>
<dbReference type="EC" id="4.2.1.96" evidence="4"/>
<evidence type="ECO:0000313" key="6">
    <source>
        <dbReference type="Proteomes" id="UP000246569"/>
    </source>
</evidence>
<evidence type="ECO:0000256" key="2">
    <source>
        <dbReference type="ARBA" id="ARBA00006472"/>
    </source>
</evidence>
<dbReference type="Proteomes" id="UP000246569">
    <property type="component" value="Unassembled WGS sequence"/>
</dbReference>
<dbReference type="Gene3D" id="3.30.1360.20">
    <property type="entry name" value="Transcriptional coactivator/pterin dehydratase"/>
    <property type="match status" value="1"/>
</dbReference>
<name>A0A317MZT0_9GAMM</name>
<dbReference type="HAMAP" id="MF_00434">
    <property type="entry name" value="Pterin_4_alpha"/>
    <property type="match status" value="1"/>
</dbReference>
<reference evidence="5 6" key="1">
    <citation type="submission" date="2018-05" db="EMBL/GenBank/DDBJ databases">
        <title>Genomic Encyclopedia of Type Strains, Phase IV (KMG-IV): sequencing the most valuable type-strain genomes for metagenomic binning, comparative biology and taxonomic classification.</title>
        <authorList>
            <person name="Goeker M."/>
        </authorList>
    </citation>
    <scope>NUCLEOTIDE SEQUENCE [LARGE SCALE GENOMIC DNA]</scope>
    <source>
        <strain evidence="5 6">DSM 23606</strain>
    </source>
</reference>
<dbReference type="InterPro" id="IPR050376">
    <property type="entry name" value="Pterin-4-alpha-carb_dehyd"/>
</dbReference>
<dbReference type="CDD" id="cd00913">
    <property type="entry name" value="PCD_DCoH_subfamily_a"/>
    <property type="match status" value="1"/>
</dbReference>
<dbReference type="SUPFAM" id="SSF55248">
    <property type="entry name" value="PCD-like"/>
    <property type="match status" value="1"/>
</dbReference>
<comment type="similarity">
    <text evidence="2 4">Belongs to the pterin-4-alpha-carbinolamine dehydratase family.</text>
</comment>
<keyword evidence="3 4" id="KW-0456">Lyase</keyword>
<organism evidence="5 6">
    <name type="scientific">Plasticicumulans acidivorans</name>
    <dbReference type="NCBI Taxonomy" id="886464"/>
    <lineage>
        <taxon>Bacteria</taxon>
        <taxon>Pseudomonadati</taxon>
        <taxon>Pseudomonadota</taxon>
        <taxon>Gammaproteobacteria</taxon>
        <taxon>Candidatus Competibacteraceae</taxon>
        <taxon>Plasticicumulans</taxon>
    </lineage>
</organism>
<accession>A0A317MZT0</accession>
<dbReference type="Pfam" id="PF01329">
    <property type="entry name" value="Pterin_4a"/>
    <property type="match status" value="1"/>
</dbReference>
<keyword evidence="6" id="KW-1185">Reference proteome</keyword>
<evidence type="ECO:0000256" key="1">
    <source>
        <dbReference type="ARBA" id="ARBA00001554"/>
    </source>
</evidence>
<comment type="caution">
    <text evidence="5">The sequence shown here is derived from an EMBL/GenBank/DDBJ whole genome shotgun (WGS) entry which is preliminary data.</text>
</comment>
<dbReference type="GO" id="GO:0008124">
    <property type="term" value="F:4-alpha-hydroxytetrahydrobiopterin dehydratase activity"/>
    <property type="evidence" value="ECO:0007669"/>
    <property type="project" value="UniProtKB-UniRule"/>
</dbReference>
<dbReference type="RefSeq" id="WP_110016749.1">
    <property type="nucleotide sequence ID" value="NZ_QGTJ01000001.1"/>
</dbReference>
<dbReference type="InterPro" id="IPR036428">
    <property type="entry name" value="PCD_sf"/>
</dbReference>
<dbReference type="InterPro" id="IPR001533">
    <property type="entry name" value="Pterin_deHydtase"/>
</dbReference>
<comment type="catalytic activity">
    <reaction evidence="1 4">
        <text>(4aS,6R)-4a-hydroxy-L-erythro-5,6,7,8-tetrahydrobiopterin = (6R)-L-erythro-6,7-dihydrobiopterin + H2O</text>
        <dbReference type="Rhea" id="RHEA:11920"/>
        <dbReference type="ChEBI" id="CHEBI:15377"/>
        <dbReference type="ChEBI" id="CHEBI:15642"/>
        <dbReference type="ChEBI" id="CHEBI:43120"/>
        <dbReference type="EC" id="4.2.1.96"/>
    </reaction>
</comment>
<dbReference type="EMBL" id="QGTJ01000001">
    <property type="protein sequence ID" value="PWV65755.1"/>
    <property type="molecule type" value="Genomic_DNA"/>
</dbReference>
<evidence type="ECO:0000256" key="4">
    <source>
        <dbReference type="HAMAP-Rule" id="MF_00434"/>
    </source>
</evidence>
<evidence type="ECO:0000256" key="3">
    <source>
        <dbReference type="ARBA" id="ARBA00023239"/>
    </source>
</evidence>
<dbReference type="AlphaFoldDB" id="A0A317MZT0"/>
<sequence>MDLRQQRCTPCRGGIPPLSMTEANDLLASVPGWMLEGGATRLRRHFGFPDFVSALAFVNRIGALAEEEGHHPDLHFGWGYVDVVVYTHAIAGLHVNDYILAAKIDALPTA</sequence>
<dbReference type="PANTHER" id="PTHR42805">
    <property type="entry name" value="PTERIN-4-ALPHA-CARBINOLAMINE DEHYDRATASE-RELATED"/>
    <property type="match status" value="1"/>
</dbReference>
<dbReference type="OrthoDB" id="5294615at2"/>
<dbReference type="GO" id="GO:0006729">
    <property type="term" value="P:tetrahydrobiopterin biosynthetic process"/>
    <property type="evidence" value="ECO:0007669"/>
    <property type="project" value="InterPro"/>
</dbReference>